<keyword evidence="9" id="KW-0493">Microtubule</keyword>
<dbReference type="GO" id="GO:1990023">
    <property type="term" value="C:mitotic spindle midzone"/>
    <property type="evidence" value="ECO:0007669"/>
    <property type="project" value="TreeGrafter"/>
</dbReference>
<dbReference type="InterPro" id="IPR013963">
    <property type="entry name" value="DASH_Dad2"/>
</dbReference>
<evidence type="ECO:0000256" key="5">
    <source>
        <dbReference type="ARBA" id="ARBA00020260"/>
    </source>
</evidence>
<dbReference type="GO" id="GO:0042729">
    <property type="term" value="C:DASH complex"/>
    <property type="evidence" value="ECO:0007669"/>
    <property type="project" value="InterPro"/>
</dbReference>
<name>A0AAD5UX13_9APHY</name>
<feature type="region of interest" description="Disordered" evidence="18">
    <location>
        <begin position="1"/>
        <end position="28"/>
    </location>
</feature>
<evidence type="ECO:0000256" key="14">
    <source>
        <dbReference type="ARBA" id="ARBA00023242"/>
    </source>
</evidence>
<keyword evidence="10" id="KW-0498">Mitosis</keyword>
<dbReference type="AlphaFoldDB" id="A0AAD5UX13"/>
<keyword evidence="20" id="KW-1185">Reference proteome</keyword>
<evidence type="ECO:0000256" key="9">
    <source>
        <dbReference type="ARBA" id="ARBA00022701"/>
    </source>
</evidence>
<evidence type="ECO:0000256" key="3">
    <source>
        <dbReference type="ARBA" id="ARBA00004629"/>
    </source>
</evidence>
<evidence type="ECO:0000256" key="11">
    <source>
        <dbReference type="ARBA" id="ARBA00022829"/>
    </source>
</evidence>
<evidence type="ECO:0000313" key="20">
    <source>
        <dbReference type="Proteomes" id="UP001212997"/>
    </source>
</evidence>
<keyword evidence="11" id="KW-0159">Chromosome partition</keyword>
<keyword evidence="13" id="KW-0206">Cytoskeleton</keyword>
<keyword evidence="7" id="KW-0963">Cytoplasm</keyword>
<comment type="subcellular location">
    <subcellularLocation>
        <location evidence="3">Chromosome</location>
        <location evidence="3">Centromere</location>
        <location evidence="3">Kinetochore</location>
    </subcellularLocation>
    <subcellularLocation>
        <location evidence="2">Cytoplasm</location>
        <location evidence="2">Cytoskeleton</location>
        <location evidence="2">Spindle</location>
    </subcellularLocation>
    <subcellularLocation>
        <location evidence="1">Nucleus</location>
    </subcellularLocation>
</comment>
<feature type="compositionally biased region" description="Low complexity" evidence="18">
    <location>
        <begin position="1"/>
        <end position="23"/>
    </location>
</feature>
<evidence type="ECO:0000256" key="18">
    <source>
        <dbReference type="SAM" id="MobiDB-lite"/>
    </source>
</evidence>
<organism evidence="19 20">
    <name type="scientific">Meripilus lineatus</name>
    <dbReference type="NCBI Taxonomy" id="2056292"/>
    <lineage>
        <taxon>Eukaryota</taxon>
        <taxon>Fungi</taxon>
        <taxon>Dikarya</taxon>
        <taxon>Basidiomycota</taxon>
        <taxon>Agaricomycotina</taxon>
        <taxon>Agaricomycetes</taxon>
        <taxon>Polyporales</taxon>
        <taxon>Meripilaceae</taxon>
        <taxon>Meripilus</taxon>
    </lineage>
</organism>
<dbReference type="Pfam" id="PF08654">
    <property type="entry name" value="DASH_Dad2"/>
    <property type="match status" value="1"/>
</dbReference>
<dbReference type="GO" id="GO:0008608">
    <property type="term" value="P:attachment of spindle microtubules to kinetochore"/>
    <property type="evidence" value="ECO:0007669"/>
    <property type="project" value="TreeGrafter"/>
</dbReference>
<dbReference type="EMBL" id="JANAWD010000395">
    <property type="protein sequence ID" value="KAJ3480113.1"/>
    <property type="molecule type" value="Genomic_DNA"/>
</dbReference>
<dbReference type="GO" id="GO:0000278">
    <property type="term" value="P:mitotic cell cycle"/>
    <property type="evidence" value="ECO:0007669"/>
    <property type="project" value="InterPro"/>
</dbReference>
<keyword evidence="16" id="KW-0137">Centromere</keyword>
<evidence type="ECO:0000256" key="1">
    <source>
        <dbReference type="ARBA" id="ARBA00004123"/>
    </source>
</evidence>
<evidence type="ECO:0000256" key="4">
    <source>
        <dbReference type="ARBA" id="ARBA00005501"/>
    </source>
</evidence>
<evidence type="ECO:0000256" key="7">
    <source>
        <dbReference type="ARBA" id="ARBA00022490"/>
    </source>
</evidence>
<gene>
    <name evidence="19" type="ORF">NLI96_g8582</name>
</gene>
<evidence type="ECO:0000256" key="8">
    <source>
        <dbReference type="ARBA" id="ARBA00022618"/>
    </source>
</evidence>
<comment type="similarity">
    <text evidence="4">Belongs to the DASH complex DAD2 family.</text>
</comment>
<evidence type="ECO:0000256" key="17">
    <source>
        <dbReference type="ARBA" id="ARBA00030568"/>
    </source>
</evidence>
<evidence type="ECO:0000256" key="10">
    <source>
        <dbReference type="ARBA" id="ARBA00022776"/>
    </source>
</evidence>
<proteinExistence type="inferred from homology"/>
<feature type="compositionally biased region" description="Basic and acidic residues" evidence="18">
    <location>
        <begin position="103"/>
        <end position="112"/>
    </location>
</feature>
<accession>A0AAD5UX13</accession>
<dbReference type="GO" id="GO:0005874">
    <property type="term" value="C:microtubule"/>
    <property type="evidence" value="ECO:0007669"/>
    <property type="project" value="UniProtKB-KW"/>
</dbReference>
<dbReference type="Proteomes" id="UP001212997">
    <property type="component" value="Unassembled WGS sequence"/>
</dbReference>
<dbReference type="GO" id="GO:0044732">
    <property type="term" value="C:mitotic spindle pole body"/>
    <property type="evidence" value="ECO:0007669"/>
    <property type="project" value="TreeGrafter"/>
</dbReference>
<keyword evidence="14" id="KW-0539">Nucleus</keyword>
<evidence type="ECO:0000256" key="12">
    <source>
        <dbReference type="ARBA" id="ARBA00022838"/>
    </source>
</evidence>
<keyword evidence="15" id="KW-0131">Cell cycle</keyword>
<evidence type="ECO:0000256" key="13">
    <source>
        <dbReference type="ARBA" id="ARBA00023212"/>
    </source>
</evidence>
<keyword evidence="6" id="KW-0158">Chromosome</keyword>
<dbReference type="PANTHER" id="PTHR28036">
    <property type="entry name" value="DASH COMPLEX SUBUNIT DAD2"/>
    <property type="match status" value="1"/>
</dbReference>
<protein>
    <recommendedName>
        <fullName evidence="5">DASH complex subunit DAD2</fullName>
    </recommendedName>
    <alternativeName>
        <fullName evidence="17">Outer kinetochore protein DAD2</fullName>
    </alternativeName>
</protein>
<evidence type="ECO:0000256" key="15">
    <source>
        <dbReference type="ARBA" id="ARBA00023306"/>
    </source>
</evidence>
<keyword evidence="8" id="KW-0132">Cell division</keyword>
<dbReference type="GO" id="GO:0051301">
    <property type="term" value="P:cell division"/>
    <property type="evidence" value="ECO:0007669"/>
    <property type="project" value="UniProtKB-KW"/>
</dbReference>
<sequence length="123" mass="13550">MRQSYASGRQSQAPSQAASVSAQNKLTQKKKEYEGVVALERASANFLKRIEELGDDFDVIADAGKIHGQVLEQWPNMFRILGLFLSAREEAAVPDTPSSTDETGERLVRIPIEDLQPSTKSTT</sequence>
<evidence type="ECO:0000313" key="19">
    <source>
        <dbReference type="EMBL" id="KAJ3480113.1"/>
    </source>
</evidence>
<dbReference type="PANTHER" id="PTHR28036:SF1">
    <property type="entry name" value="DASH COMPLEX SUBUNIT DAD2"/>
    <property type="match status" value="1"/>
</dbReference>
<evidence type="ECO:0000256" key="16">
    <source>
        <dbReference type="ARBA" id="ARBA00023328"/>
    </source>
</evidence>
<reference evidence="19" key="1">
    <citation type="submission" date="2022-07" db="EMBL/GenBank/DDBJ databases">
        <title>Genome Sequence of Physisporinus lineatus.</title>
        <authorList>
            <person name="Buettner E."/>
        </authorList>
    </citation>
    <scope>NUCLEOTIDE SEQUENCE</scope>
    <source>
        <strain evidence="19">VT162</strain>
    </source>
</reference>
<evidence type="ECO:0000256" key="2">
    <source>
        <dbReference type="ARBA" id="ARBA00004186"/>
    </source>
</evidence>
<comment type="caution">
    <text evidence="19">The sequence shown here is derived from an EMBL/GenBank/DDBJ whole genome shotgun (WGS) entry which is preliminary data.</text>
</comment>
<keyword evidence="12" id="KW-0995">Kinetochore</keyword>
<evidence type="ECO:0000256" key="6">
    <source>
        <dbReference type="ARBA" id="ARBA00022454"/>
    </source>
</evidence>
<feature type="region of interest" description="Disordered" evidence="18">
    <location>
        <begin position="92"/>
        <end position="123"/>
    </location>
</feature>